<evidence type="ECO:0000313" key="4">
    <source>
        <dbReference type="Proteomes" id="UP001387215"/>
    </source>
</evidence>
<evidence type="ECO:0000256" key="1">
    <source>
        <dbReference type="ARBA" id="ARBA00023002"/>
    </source>
</evidence>
<dbReference type="InterPro" id="IPR036188">
    <property type="entry name" value="FAD/NAD-bd_sf"/>
</dbReference>
<dbReference type="PANTHER" id="PTHR42949:SF3">
    <property type="entry name" value="ANAEROBIC GLYCEROL-3-PHOSPHATE DEHYDROGENASE SUBUNIT B"/>
    <property type="match status" value="1"/>
</dbReference>
<feature type="domain" description="FAD/NAD(P)-binding" evidence="2">
    <location>
        <begin position="10"/>
        <end position="296"/>
    </location>
</feature>
<dbReference type="Gene3D" id="1.10.10.1100">
    <property type="entry name" value="BFD-like [2Fe-2S]-binding domain"/>
    <property type="match status" value="1"/>
</dbReference>
<gene>
    <name evidence="3" type="ORF">V2J18_02745</name>
</gene>
<dbReference type="InterPro" id="IPR051691">
    <property type="entry name" value="Metab_Enz_Cyan_OpOx_G3PDH"/>
</dbReference>
<dbReference type="InterPro" id="IPR017224">
    <property type="entry name" value="Opine_Oxase_asu/HCN_bsu"/>
</dbReference>
<reference evidence="3 4" key="1">
    <citation type="submission" date="2024-02" db="EMBL/GenBank/DDBJ databases">
        <title>Lysobacter Genome Sequencing and Mining.</title>
        <authorList>
            <person name="Bierman J."/>
            <person name="Walker M.C."/>
        </authorList>
    </citation>
    <scope>NUCLEOTIDE SEQUENCE [LARGE SCALE GENOMIC DNA]</scope>
    <source>
        <strain evidence="3 4">PB6250</strain>
    </source>
</reference>
<dbReference type="PRINTS" id="PR00469">
    <property type="entry name" value="PNDRDTASEII"/>
</dbReference>
<proteinExistence type="predicted"/>
<dbReference type="EC" id="1.-.-.-" evidence="3"/>
<accession>A0ABU8CZC4</accession>
<dbReference type="PIRSF" id="PIRSF037495">
    <property type="entry name" value="Opine_OX_OoxA/HcnB"/>
    <property type="match status" value="1"/>
</dbReference>
<keyword evidence="4" id="KW-1185">Reference proteome</keyword>
<dbReference type="PANTHER" id="PTHR42949">
    <property type="entry name" value="ANAEROBIC GLYCEROL-3-PHOSPHATE DEHYDROGENASE SUBUNIT B"/>
    <property type="match status" value="1"/>
</dbReference>
<dbReference type="SUPFAM" id="SSF51905">
    <property type="entry name" value="FAD/NAD(P)-binding domain"/>
    <property type="match status" value="1"/>
</dbReference>
<dbReference type="RefSeq" id="WP_336130889.1">
    <property type="nucleotide sequence ID" value="NZ_JBANDL010000002.1"/>
</dbReference>
<evidence type="ECO:0000313" key="3">
    <source>
        <dbReference type="EMBL" id="MEI2453590.1"/>
    </source>
</evidence>
<sequence length="454" mass="46981">MTDAHDALIDVLVVGAGPAGLAAARAAASHGAQVALVDLQARAGGQVWRPDVQRGIAPGLHRALAELERGVPVQWHLATQAFASAPGRLLIEQEQGLHELRYRSLVLATGARELLLPFPGWTLPGASGAGALQALVKQGWPIAGRRVLVAGSGPLLLAAAATLRAHGAQVLAICEQAPAASVRGFAVRLWRWPAKLAQAAALRTRLAGVPYRCGAWVRAAYGERKVSEVEIETARGLERIACDQLAVGYGLVPNLELARQLGCATVPHGRHAAVRVDARQATSVAGVYAAGEACGIGGIDCARIEGAIAGHHAAGFDDAARALYPRRQRARGFAALLPAHFTVRDEVRACATADTLVCRCEDVPLARLQGWADARAAKLATRCGMGSCQGRICGAALAELNAYPVSSDSAAGASLMRPPLFPTRLAELAQAGFSPADASASVASTSIASQGSTS</sequence>
<dbReference type="EMBL" id="JBANDL010000002">
    <property type="protein sequence ID" value="MEI2453590.1"/>
    <property type="molecule type" value="Genomic_DNA"/>
</dbReference>
<protein>
    <submittedName>
        <fullName evidence="3">FAD/NAD(P)-binding oxidoreductase</fullName>
        <ecNumber evidence="3">1.-.-.-</ecNumber>
    </submittedName>
</protein>
<dbReference type="InterPro" id="IPR023753">
    <property type="entry name" value="FAD/NAD-binding_dom"/>
</dbReference>
<name>A0ABU8CZC4_9GAMM</name>
<dbReference type="PRINTS" id="PR00368">
    <property type="entry name" value="FADPNR"/>
</dbReference>
<organism evidence="3 4">
    <name type="scientific">Lysobacter firmicutimachus</name>
    <dbReference type="NCBI Taxonomy" id="1792846"/>
    <lineage>
        <taxon>Bacteria</taxon>
        <taxon>Pseudomonadati</taxon>
        <taxon>Pseudomonadota</taxon>
        <taxon>Gammaproteobacteria</taxon>
        <taxon>Lysobacterales</taxon>
        <taxon>Lysobacteraceae</taxon>
        <taxon>Lysobacter</taxon>
    </lineage>
</organism>
<keyword evidence="1 3" id="KW-0560">Oxidoreductase</keyword>
<dbReference type="Gene3D" id="3.50.50.60">
    <property type="entry name" value="FAD/NAD(P)-binding domain"/>
    <property type="match status" value="3"/>
</dbReference>
<comment type="caution">
    <text evidence="3">The sequence shown here is derived from an EMBL/GenBank/DDBJ whole genome shotgun (WGS) entry which is preliminary data.</text>
</comment>
<dbReference type="Pfam" id="PF07992">
    <property type="entry name" value="Pyr_redox_2"/>
    <property type="match status" value="1"/>
</dbReference>
<dbReference type="Proteomes" id="UP001387215">
    <property type="component" value="Unassembled WGS sequence"/>
</dbReference>
<dbReference type="GO" id="GO:0016491">
    <property type="term" value="F:oxidoreductase activity"/>
    <property type="evidence" value="ECO:0007669"/>
    <property type="project" value="UniProtKB-KW"/>
</dbReference>
<evidence type="ECO:0000259" key="2">
    <source>
        <dbReference type="Pfam" id="PF07992"/>
    </source>
</evidence>
<dbReference type="InterPro" id="IPR041854">
    <property type="entry name" value="BFD-like_2Fe2S-bd_dom_sf"/>
</dbReference>